<feature type="region of interest" description="Disordered" evidence="3">
    <location>
        <begin position="1"/>
        <end position="20"/>
    </location>
</feature>
<dbReference type="Pfam" id="PF00023">
    <property type="entry name" value="Ank"/>
    <property type="match status" value="1"/>
</dbReference>
<dbReference type="GO" id="GO:0005634">
    <property type="term" value="C:nucleus"/>
    <property type="evidence" value="ECO:0007669"/>
    <property type="project" value="TreeGrafter"/>
</dbReference>
<dbReference type="AlphaFoldDB" id="A0A8H4RVU7"/>
<dbReference type="PANTHER" id="PTHR24189">
    <property type="entry name" value="MYOTROPHIN"/>
    <property type="match status" value="1"/>
</dbReference>
<dbReference type="PANTHER" id="PTHR24189:SF71">
    <property type="entry name" value="ANKYRIN REPEAT DOMAIN 39"/>
    <property type="match status" value="1"/>
</dbReference>
<proteinExistence type="predicted"/>
<keyword evidence="1" id="KW-0677">Repeat</keyword>
<organism evidence="4 5">
    <name type="scientific">Cudoniella acicularis</name>
    <dbReference type="NCBI Taxonomy" id="354080"/>
    <lineage>
        <taxon>Eukaryota</taxon>
        <taxon>Fungi</taxon>
        <taxon>Dikarya</taxon>
        <taxon>Ascomycota</taxon>
        <taxon>Pezizomycotina</taxon>
        <taxon>Leotiomycetes</taxon>
        <taxon>Helotiales</taxon>
        <taxon>Tricladiaceae</taxon>
        <taxon>Cudoniella</taxon>
    </lineage>
</organism>
<evidence type="ECO:0000256" key="1">
    <source>
        <dbReference type="ARBA" id="ARBA00022737"/>
    </source>
</evidence>
<dbReference type="InterPro" id="IPR002110">
    <property type="entry name" value="Ankyrin_rpt"/>
</dbReference>
<gene>
    <name evidence="4" type="ORF">G7Y89_g2069</name>
</gene>
<dbReference type="EMBL" id="JAAMPI010000087">
    <property type="protein sequence ID" value="KAF4636010.1"/>
    <property type="molecule type" value="Genomic_DNA"/>
</dbReference>
<evidence type="ECO:0000256" key="3">
    <source>
        <dbReference type="SAM" id="MobiDB-lite"/>
    </source>
</evidence>
<dbReference type="Proteomes" id="UP000566819">
    <property type="component" value="Unassembled WGS sequence"/>
</dbReference>
<dbReference type="SUPFAM" id="SSF48403">
    <property type="entry name" value="Ankyrin repeat"/>
    <property type="match status" value="1"/>
</dbReference>
<keyword evidence="2" id="KW-0040">ANK repeat</keyword>
<comment type="caution">
    <text evidence="4">The sequence shown here is derived from an EMBL/GenBank/DDBJ whole genome shotgun (WGS) entry which is preliminary data.</text>
</comment>
<sequence>MASENSGCGHGDRGPATPATIKSSEWTNRMHDALNNISHACKNGNLEVIKNIFGKFFSTDRRPRSRQLKGWLRMAVKYGHADIALFLLNSGARMDPELVDVAARITNKQVMFVVFEVLFAKGLDLLSCPRILYDHRIITNIPLLEYLLTKGADPNNVTSSGTTPLNKCSSCAATEVFMYYGANANHANLLHKQVWERADEDFIKGMEFVLENMGIDINARFVHCPCPHPCSNYLHKRASTDQGGTALHFAVRGYCLNSKICSLSRVKWLLDHDVDRDIRDDEGLKAVDYATNQEMSDLLAGSKFPGGETVV</sequence>
<evidence type="ECO:0000313" key="4">
    <source>
        <dbReference type="EMBL" id="KAF4636010.1"/>
    </source>
</evidence>
<dbReference type="InterPro" id="IPR050745">
    <property type="entry name" value="Multifunctional_regulatory"/>
</dbReference>
<name>A0A8H4RVU7_9HELO</name>
<evidence type="ECO:0000313" key="5">
    <source>
        <dbReference type="Proteomes" id="UP000566819"/>
    </source>
</evidence>
<dbReference type="InterPro" id="IPR036770">
    <property type="entry name" value="Ankyrin_rpt-contain_sf"/>
</dbReference>
<dbReference type="GO" id="GO:0005737">
    <property type="term" value="C:cytoplasm"/>
    <property type="evidence" value="ECO:0007669"/>
    <property type="project" value="TreeGrafter"/>
</dbReference>
<protein>
    <submittedName>
        <fullName evidence="4">Uncharacterized protein</fullName>
    </submittedName>
</protein>
<dbReference type="OrthoDB" id="194358at2759"/>
<keyword evidence="5" id="KW-1185">Reference proteome</keyword>
<accession>A0A8H4RVU7</accession>
<dbReference type="Gene3D" id="1.25.40.20">
    <property type="entry name" value="Ankyrin repeat-containing domain"/>
    <property type="match status" value="2"/>
</dbReference>
<reference evidence="4 5" key="1">
    <citation type="submission" date="2020-03" db="EMBL/GenBank/DDBJ databases">
        <title>Draft Genome Sequence of Cudoniella acicularis.</title>
        <authorList>
            <person name="Buettner E."/>
            <person name="Kellner H."/>
        </authorList>
    </citation>
    <scope>NUCLEOTIDE SEQUENCE [LARGE SCALE GENOMIC DNA]</scope>
    <source>
        <strain evidence="4 5">DSM 108380</strain>
    </source>
</reference>
<evidence type="ECO:0000256" key="2">
    <source>
        <dbReference type="ARBA" id="ARBA00023043"/>
    </source>
</evidence>